<accession>A0A316D5J4</accession>
<dbReference type="Proteomes" id="UP000245634">
    <property type="component" value="Unassembled WGS sequence"/>
</dbReference>
<evidence type="ECO:0000313" key="1">
    <source>
        <dbReference type="EMBL" id="PWK08480.1"/>
    </source>
</evidence>
<gene>
    <name evidence="1" type="ORF">C7459_115140</name>
</gene>
<comment type="caution">
    <text evidence="1">The sequence shown here is derived from an EMBL/GenBank/DDBJ whole genome shotgun (WGS) entry which is preliminary data.</text>
</comment>
<dbReference type="RefSeq" id="WP_109690436.1">
    <property type="nucleotide sequence ID" value="NZ_QGGL01000015.1"/>
</dbReference>
<proteinExistence type="predicted"/>
<organism evidence="1 2">
    <name type="scientific">Tumebacillus permanentifrigoris</name>
    <dbReference type="NCBI Taxonomy" id="378543"/>
    <lineage>
        <taxon>Bacteria</taxon>
        <taxon>Bacillati</taxon>
        <taxon>Bacillota</taxon>
        <taxon>Bacilli</taxon>
        <taxon>Bacillales</taxon>
        <taxon>Alicyclobacillaceae</taxon>
        <taxon>Tumebacillus</taxon>
    </lineage>
</organism>
<dbReference type="AlphaFoldDB" id="A0A316D5J4"/>
<reference evidence="1 2" key="1">
    <citation type="submission" date="2018-05" db="EMBL/GenBank/DDBJ databases">
        <title>Genomic Encyclopedia of Type Strains, Phase IV (KMG-IV): sequencing the most valuable type-strain genomes for metagenomic binning, comparative biology and taxonomic classification.</title>
        <authorList>
            <person name="Goeker M."/>
        </authorList>
    </citation>
    <scope>NUCLEOTIDE SEQUENCE [LARGE SCALE GENOMIC DNA]</scope>
    <source>
        <strain evidence="1 2">DSM 18773</strain>
    </source>
</reference>
<keyword evidence="2" id="KW-1185">Reference proteome</keyword>
<name>A0A316D5J4_9BACL</name>
<protein>
    <submittedName>
        <fullName evidence="1">Spore germination protein GerPA/GerPF</fullName>
    </submittedName>
</protein>
<evidence type="ECO:0000313" key="2">
    <source>
        <dbReference type="Proteomes" id="UP000245634"/>
    </source>
</evidence>
<sequence length="74" mass="8285">MQIQLGNLKVNTVDRSFVNIGPSVKVRLRASARINQGQGEIVGDHNVSQGMHLVNDRDVVDTAYWSKRVQVRRG</sequence>
<dbReference type="EMBL" id="QGGL01000015">
    <property type="protein sequence ID" value="PWK08480.1"/>
    <property type="molecule type" value="Genomic_DNA"/>
</dbReference>
<dbReference type="OrthoDB" id="2382355at2"/>